<sequence>MPTAPTYDTPQVAPQGLPNASIQGLGPRQLLQGEISGEQTQRAGQSLETMGVQDADFAAKQQMLANQSRVDLATNAVLQAKNDLTYGTQQDPNGGYTAQKGMSAVQPDATGQGLAENYSQKLQSVIDQQAAGLGNDLQRQVFLNQIGRVQAQFQGEVQQHVARENMQLNIGTQQSLVQNSLDAAKTNWQDYGTQGGVFDTALQNAKQHAYMLSQLQGADPVTANRMVASASNLMFVHAAGAAIDNGRSDVAQQILKDHPEIDPDSALKLQGLIHQDQVSHAAMGAVQTVLGNHQSAFQPTDLGRLTNIVQGIESGGNPNAVGPYVPGQGTAKGSMQVMDATAKNPGLGVKAAQDDSPEERARVGRDYVAALAQRYGGDPAKVLAAYNAGFGNVDKAIAEAGPGGDWMAALANHQSPANHQQTVNYVQKGTSQFQAGLGAPAKPTIEQLQSEVLAKLGPNPDPDTVKAATTALKQQFTVQQESQKQQAEQTVQQTMQKLVANGGDWSALTPSDRAAVFRDAPDKVPELQRYAGNISNPVQKDNMAAWHTIQENPAKAFSIPDSEWNALVQNNFTDATQKQLTKQRSDFMSGKIDTSPQTVNDPVFNRLLNNRLQSIGLLDANGKPADRDQVGTINKYLHDGILARQQQTGQKMTEAQLGQYLDHEFVQNYQFHNTVLGIPTSAGNMPYLGMKPSDIPDSDKQQITDSLAKRGNYNPSNDMIMRLYWRKKGI</sequence>
<protein>
    <recommendedName>
        <fullName evidence="2">Transglycosylase SLT domain-containing protein</fullName>
    </recommendedName>
</protein>
<dbReference type="EMBL" id="RFAR01000019">
    <property type="protein sequence ID" value="RMD00068.1"/>
    <property type="molecule type" value="Genomic_DNA"/>
</dbReference>
<dbReference type="Gene3D" id="1.10.530.10">
    <property type="match status" value="1"/>
</dbReference>
<comment type="caution">
    <text evidence="3">The sequence shown here is derived from an EMBL/GenBank/DDBJ whole genome shotgun (WGS) entry which is preliminary data.</text>
</comment>
<evidence type="ECO:0000259" key="2">
    <source>
        <dbReference type="Pfam" id="PF01464"/>
    </source>
</evidence>
<dbReference type="Proteomes" id="UP000274139">
    <property type="component" value="Unassembled WGS sequence"/>
</dbReference>
<gene>
    <name evidence="3" type="ORF">EAY64_05580</name>
</gene>
<evidence type="ECO:0000313" key="3">
    <source>
        <dbReference type="EMBL" id="RMD00068.1"/>
    </source>
</evidence>
<feature type="domain" description="Transglycosylase SLT" evidence="2">
    <location>
        <begin position="312"/>
        <end position="402"/>
    </location>
</feature>
<organism evidence="3 4">
    <name type="scientific">Aquitalea palustris</name>
    <dbReference type="NCBI Taxonomy" id="2480983"/>
    <lineage>
        <taxon>Bacteria</taxon>
        <taxon>Pseudomonadati</taxon>
        <taxon>Pseudomonadota</taxon>
        <taxon>Betaproteobacteria</taxon>
        <taxon>Neisseriales</taxon>
        <taxon>Chromobacteriaceae</taxon>
        <taxon>Aquitalea</taxon>
    </lineage>
</organism>
<proteinExistence type="predicted"/>
<dbReference type="Pfam" id="PF01464">
    <property type="entry name" value="SLT"/>
    <property type="match status" value="1"/>
</dbReference>
<accession>A0A454JL00</accession>
<dbReference type="SUPFAM" id="SSF53955">
    <property type="entry name" value="Lysozyme-like"/>
    <property type="match status" value="1"/>
</dbReference>
<keyword evidence="4" id="KW-1185">Reference proteome</keyword>
<dbReference type="AlphaFoldDB" id="A0A454JL00"/>
<reference evidence="3 4" key="1">
    <citation type="submission" date="2018-10" db="EMBL/GenBank/DDBJ databases">
        <title>Draft genome sequence of Aquitalea MWU14-2217 isolated from a wild cranberry bog in Provincetown, Massachusetts.</title>
        <authorList>
            <person name="Ebadzadsahrai G."/>
            <person name="Soby S."/>
        </authorList>
    </citation>
    <scope>NUCLEOTIDE SEQUENCE [LARGE SCALE GENOMIC DNA]</scope>
    <source>
        <strain evidence="3 4">MWU14-2217</strain>
    </source>
</reference>
<evidence type="ECO:0000256" key="1">
    <source>
        <dbReference type="SAM" id="MobiDB-lite"/>
    </source>
</evidence>
<dbReference type="CDD" id="cd00254">
    <property type="entry name" value="LT-like"/>
    <property type="match status" value="1"/>
</dbReference>
<dbReference type="InterPro" id="IPR008258">
    <property type="entry name" value="Transglycosylase_SLT_dom_1"/>
</dbReference>
<name>A0A454JL00_9NEIS</name>
<dbReference type="InterPro" id="IPR023346">
    <property type="entry name" value="Lysozyme-like_dom_sf"/>
</dbReference>
<dbReference type="OrthoDB" id="8771243at2"/>
<dbReference type="RefSeq" id="WP_103523798.1">
    <property type="nucleotide sequence ID" value="NZ_JAIZDC010000001.1"/>
</dbReference>
<evidence type="ECO:0000313" key="4">
    <source>
        <dbReference type="Proteomes" id="UP000274139"/>
    </source>
</evidence>
<feature type="region of interest" description="Disordered" evidence="1">
    <location>
        <begin position="1"/>
        <end position="24"/>
    </location>
</feature>